<sequence>MASRRSMWYSLLEDIPTDLFRVASAQSSDHGGSPYLTPVDEDFSSPGVISRDPSSAMASKSPPSYSSPERKSPQDVLEEVLARPGPYPMVVLPPQGGYWVDGCDHDTSFDPHGNPIIPHSMEKPKFETIERDEVARAYRKFFYGRSWTPPNQEEPCLQPALTWPRRRRQVQRDSAFVRQSLWRATTRADIVAKEDSIPAGVVPASLLGCMENPVGESSCMENPVVESSCMENPVGESSCMENPVGESSCMENPV</sequence>
<accession>A0A7R8ZQA5</accession>
<feature type="compositionally biased region" description="Low complexity" evidence="1">
    <location>
        <begin position="53"/>
        <end position="67"/>
    </location>
</feature>
<evidence type="ECO:0000256" key="1">
    <source>
        <dbReference type="SAM" id="MobiDB-lite"/>
    </source>
</evidence>
<dbReference type="EMBL" id="OB662534">
    <property type="protein sequence ID" value="CAD7230204.1"/>
    <property type="molecule type" value="Genomic_DNA"/>
</dbReference>
<feature type="region of interest" description="Disordered" evidence="1">
    <location>
        <begin position="25"/>
        <end position="75"/>
    </location>
</feature>
<dbReference type="AlphaFoldDB" id="A0A7R8ZQA5"/>
<evidence type="ECO:0000313" key="2">
    <source>
        <dbReference type="EMBL" id="CAD7230204.1"/>
    </source>
</evidence>
<reference evidence="2" key="1">
    <citation type="submission" date="2020-11" db="EMBL/GenBank/DDBJ databases">
        <authorList>
            <person name="Tran Van P."/>
        </authorList>
    </citation>
    <scope>NUCLEOTIDE SEQUENCE</scope>
</reference>
<name>A0A7R8ZQA5_9CRUS</name>
<proteinExistence type="predicted"/>
<dbReference type="OrthoDB" id="2499658at2759"/>
<protein>
    <submittedName>
        <fullName evidence="2">Uncharacterized protein</fullName>
    </submittedName>
</protein>
<gene>
    <name evidence="2" type="ORF">CTOB1V02_LOCUS8066</name>
</gene>
<feature type="region of interest" description="Disordered" evidence="1">
    <location>
        <begin position="235"/>
        <end position="254"/>
    </location>
</feature>
<organism evidence="2">
    <name type="scientific">Cyprideis torosa</name>
    <dbReference type="NCBI Taxonomy" id="163714"/>
    <lineage>
        <taxon>Eukaryota</taxon>
        <taxon>Metazoa</taxon>
        <taxon>Ecdysozoa</taxon>
        <taxon>Arthropoda</taxon>
        <taxon>Crustacea</taxon>
        <taxon>Oligostraca</taxon>
        <taxon>Ostracoda</taxon>
        <taxon>Podocopa</taxon>
        <taxon>Podocopida</taxon>
        <taxon>Cytherocopina</taxon>
        <taxon>Cytheroidea</taxon>
        <taxon>Cytherideidae</taxon>
        <taxon>Cyprideis</taxon>
    </lineage>
</organism>